<keyword evidence="9 15" id="KW-0378">Hydrolase</keyword>
<evidence type="ECO:0000256" key="2">
    <source>
        <dbReference type="ARBA" id="ARBA00001604"/>
    </source>
</evidence>
<evidence type="ECO:0000256" key="6">
    <source>
        <dbReference type="ARBA" id="ARBA00022692"/>
    </source>
</evidence>
<keyword evidence="5" id="KW-1134">Transmembrane beta strand</keyword>
<proteinExistence type="inferred from homology"/>
<evidence type="ECO:0000256" key="12">
    <source>
        <dbReference type="ARBA" id="ARBA00023098"/>
    </source>
</evidence>
<comment type="similarity">
    <text evidence="3 15">Belongs to the phospholipase A1 family.</text>
</comment>
<dbReference type="InterPro" id="IPR003187">
    <property type="entry name" value="PLipase_A1"/>
</dbReference>
<evidence type="ECO:0000256" key="13">
    <source>
        <dbReference type="ARBA" id="ARBA00023136"/>
    </source>
</evidence>
<comment type="catalytic activity">
    <reaction evidence="1 15">
        <text>a 1,2-diacyl-sn-glycero-3-phosphocholine + H2O = a 2-acyl-sn-glycero-3-phosphocholine + a fatty acid + H(+)</text>
        <dbReference type="Rhea" id="RHEA:18689"/>
        <dbReference type="ChEBI" id="CHEBI:15377"/>
        <dbReference type="ChEBI" id="CHEBI:15378"/>
        <dbReference type="ChEBI" id="CHEBI:28868"/>
        <dbReference type="ChEBI" id="CHEBI:57643"/>
        <dbReference type="ChEBI" id="CHEBI:57875"/>
        <dbReference type="EC" id="3.1.1.32"/>
    </reaction>
</comment>
<keyword evidence="7 15" id="KW-0479">Metal-binding</keyword>
<evidence type="ECO:0000256" key="7">
    <source>
        <dbReference type="ARBA" id="ARBA00022723"/>
    </source>
</evidence>
<organism evidence="16 17">
    <name type="scientific">Massilia niabensis</name>
    <dbReference type="NCBI Taxonomy" id="544910"/>
    <lineage>
        <taxon>Bacteria</taxon>
        <taxon>Pseudomonadati</taxon>
        <taxon>Pseudomonadota</taxon>
        <taxon>Betaproteobacteria</taxon>
        <taxon>Burkholderiales</taxon>
        <taxon>Oxalobacteraceae</taxon>
        <taxon>Telluria group</taxon>
        <taxon>Massilia</taxon>
    </lineage>
</organism>
<keyword evidence="11 15" id="KW-0442">Lipid degradation</keyword>
<keyword evidence="13" id="KW-0472">Membrane</keyword>
<sequence>MPHPHRTLLLSLPLFALPLLSAANAFAQDTPKVVGDCANIADNVARLACFDKLAATPAPRTEAAVVVNSTDGSPAATVPVVTAQPSAESSAKFSQLDHWELDAPYERGLFKFRPHHANYLIATRTYRPNEEPYLPYRRLSGDSNLSKTELAYQLSFKVKMVEGAFDKPVDLWFGYTQNSFWQAANSKGSSPFRETNYQPEVMAIAPLGIELGGVHLRHVGLGLSHQSNGQSGTLSRSWNRLYAQLGIEKDGLSATARVWKRLSEDDDDNPDLVDYMGRGDLALAYRRDGHIWSSTLRYNFHTNRGAIQAGWAFPVTGNLKGYAQVFTGYGQSLIDYNYFQRSVGLGVLALF</sequence>
<evidence type="ECO:0000313" key="16">
    <source>
        <dbReference type="EMBL" id="MFC5461603.1"/>
    </source>
</evidence>
<evidence type="ECO:0000256" key="3">
    <source>
        <dbReference type="ARBA" id="ARBA00010525"/>
    </source>
</evidence>
<evidence type="ECO:0000256" key="10">
    <source>
        <dbReference type="ARBA" id="ARBA00022837"/>
    </source>
</evidence>
<evidence type="ECO:0000256" key="15">
    <source>
        <dbReference type="RuleBase" id="RU366027"/>
    </source>
</evidence>
<dbReference type="Gene3D" id="2.40.230.10">
    <property type="entry name" value="Phospholipase A1"/>
    <property type="match status" value="1"/>
</dbReference>
<comment type="subcellular location">
    <subcellularLocation>
        <location evidence="15">Cell outer membrane</location>
        <topology evidence="15">Multi-pass membrane protein</topology>
    </subcellularLocation>
    <text evidence="15">One of the very few enzymes located there.</text>
</comment>
<dbReference type="InterPro" id="IPR036541">
    <property type="entry name" value="PLipase_A1_sf"/>
</dbReference>
<accession>A0ABW0LA10</accession>
<dbReference type="PRINTS" id="PR01486">
    <property type="entry name" value="PHPHLIPASEA1"/>
</dbReference>
<keyword evidence="8 15" id="KW-0732">Signal</keyword>
<feature type="signal peptide" evidence="15">
    <location>
        <begin position="1"/>
        <end position="27"/>
    </location>
</feature>
<dbReference type="RefSeq" id="WP_379785054.1">
    <property type="nucleotide sequence ID" value="NZ_JBHSMU010000015.1"/>
</dbReference>
<dbReference type="EMBL" id="JBHSMU010000015">
    <property type="protein sequence ID" value="MFC5461603.1"/>
    <property type="molecule type" value="Genomic_DNA"/>
</dbReference>
<gene>
    <name evidence="16" type="ORF">ACFPN5_17480</name>
</gene>
<comment type="subunit">
    <text evidence="4 15">Homodimer; dimerization is reversible, and the dimeric form is the active one.</text>
</comment>
<evidence type="ECO:0000256" key="5">
    <source>
        <dbReference type="ARBA" id="ARBA00022452"/>
    </source>
</evidence>
<comment type="function">
    <text evidence="15">Hydrolysis of phosphatidylcholine with phospholipase A2 (EC 3.1.1.4) and phospholipase A1 (EC 3.1.1.32) activities.</text>
</comment>
<evidence type="ECO:0000256" key="4">
    <source>
        <dbReference type="ARBA" id="ARBA00011702"/>
    </source>
</evidence>
<evidence type="ECO:0000256" key="9">
    <source>
        <dbReference type="ARBA" id="ARBA00022801"/>
    </source>
</evidence>
<keyword evidence="14 15" id="KW-0998">Cell outer membrane</keyword>
<evidence type="ECO:0000256" key="1">
    <source>
        <dbReference type="ARBA" id="ARBA00000111"/>
    </source>
</evidence>
<evidence type="ECO:0000256" key="11">
    <source>
        <dbReference type="ARBA" id="ARBA00022963"/>
    </source>
</evidence>
<dbReference type="EC" id="3.1.1.32" evidence="15"/>
<name>A0ABW0LA10_9BURK</name>
<protein>
    <recommendedName>
        <fullName evidence="15">Phospholipase A1</fullName>
        <ecNumber evidence="15">3.1.1.32</ecNumber>
        <ecNumber evidence="15">3.1.1.4</ecNumber>
    </recommendedName>
    <alternativeName>
        <fullName evidence="15">Phosphatidylcholine 1-acylhydrolase</fullName>
    </alternativeName>
</protein>
<reference evidence="17" key="1">
    <citation type="journal article" date="2019" name="Int. J. Syst. Evol. Microbiol.">
        <title>The Global Catalogue of Microorganisms (GCM) 10K type strain sequencing project: providing services to taxonomists for standard genome sequencing and annotation.</title>
        <authorList>
            <consortium name="The Broad Institute Genomics Platform"/>
            <consortium name="The Broad Institute Genome Sequencing Center for Infectious Disease"/>
            <person name="Wu L."/>
            <person name="Ma J."/>
        </authorList>
    </citation>
    <scope>NUCLEOTIDE SEQUENCE [LARGE SCALE GENOMIC DNA]</scope>
    <source>
        <strain evidence="17">KACC 12649</strain>
    </source>
</reference>
<comment type="caution">
    <text evidence="16">The sequence shown here is derived from an EMBL/GenBank/DDBJ whole genome shotgun (WGS) entry which is preliminary data.</text>
</comment>
<dbReference type="PANTHER" id="PTHR40457:SF1">
    <property type="entry name" value="PHOSPHOLIPASE A1"/>
    <property type="match status" value="1"/>
</dbReference>
<keyword evidence="6" id="KW-0812">Transmembrane</keyword>
<evidence type="ECO:0000256" key="14">
    <source>
        <dbReference type="ARBA" id="ARBA00023237"/>
    </source>
</evidence>
<comment type="cofactor">
    <cofactor evidence="15">
        <name>Ca(2+)</name>
        <dbReference type="ChEBI" id="CHEBI:29108"/>
    </cofactor>
    <text evidence="15">Binds 1 Ca(2+) ion per monomer. In the dimeric form the Ca(2+) is bound by different amino acids with binding of each Ca(2+) shared with ligands coming from each monomer. The Ca(2+) ion may have a role in catalysis.</text>
</comment>
<keyword evidence="10 15" id="KW-0106">Calcium</keyword>
<dbReference type="Pfam" id="PF02253">
    <property type="entry name" value="PLA1"/>
    <property type="match status" value="1"/>
</dbReference>
<keyword evidence="17" id="KW-1185">Reference proteome</keyword>
<dbReference type="CDD" id="cd00541">
    <property type="entry name" value="OMPLA"/>
    <property type="match status" value="1"/>
</dbReference>
<keyword evidence="12 15" id="KW-0443">Lipid metabolism</keyword>
<dbReference type="Proteomes" id="UP001596050">
    <property type="component" value="Unassembled WGS sequence"/>
</dbReference>
<dbReference type="EC" id="3.1.1.4" evidence="15"/>
<evidence type="ECO:0000256" key="8">
    <source>
        <dbReference type="ARBA" id="ARBA00022729"/>
    </source>
</evidence>
<comment type="catalytic activity">
    <reaction evidence="2 15">
        <text>a 1,2-diacyl-sn-glycero-3-phosphocholine + H2O = a 1-acyl-sn-glycero-3-phosphocholine + a fatty acid + H(+)</text>
        <dbReference type="Rhea" id="RHEA:15801"/>
        <dbReference type="ChEBI" id="CHEBI:15377"/>
        <dbReference type="ChEBI" id="CHEBI:15378"/>
        <dbReference type="ChEBI" id="CHEBI:28868"/>
        <dbReference type="ChEBI" id="CHEBI:57643"/>
        <dbReference type="ChEBI" id="CHEBI:58168"/>
        <dbReference type="EC" id="3.1.1.4"/>
    </reaction>
</comment>
<dbReference type="PANTHER" id="PTHR40457">
    <property type="entry name" value="PHOSPHOLIPASE A1"/>
    <property type="match status" value="1"/>
</dbReference>
<dbReference type="SUPFAM" id="SSF56931">
    <property type="entry name" value="Outer membrane phospholipase A (OMPLA)"/>
    <property type="match status" value="1"/>
</dbReference>
<evidence type="ECO:0000313" key="17">
    <source>
        <dbReference type="Proteomes" id="UP001596050"/>
    </source>
</evidence>
<feature type="chain" id="PRO_5044954879" description="Phospholipase A1" evidence="15">
    <location>
        <begin position="28"/>
        <end position="351"/>
    </location>
</feature>